<dbReference type="GO" id="GO:0016491">
    <property type="term" value="F:oxidoreductase activity"/>
    <property type="evidence" value="ECO:0007669"/>
    <property type="project" value="UniProtKB-KW"/>
</dbReference>
<gene>
    <name evidence="5" type="ORF">E0E05_15310</name>
</gene>
<name>A0A4V1A496_9HYPH</name>
<dbReference type="Proteomes" id="UP000293719">
    <property type="component" value="Chromosome"/>
</dbReference>
<evidence type="ECO:0000256" key="1">
    <source>
        <dbReference type="ARBA" id="ARBA00006484"/>
    </source>
</evidence>
<sequence>MKWRGRFAGSLQTRPRSSPARRCSSMAVSCGSTDMADKGTIAITGAAGGIGLATVRCVQAAGLRAAALDLNPVAEADFSHALDLSDEGAIARAFEAIGPLTGLVCIAGMNARGRVEDLAWETWRRVMAVNVRGTMLSMKHASPHLVEGGAIVLTGSVSAHVGTDGYVAYHTSKGAVLGLMRAASGEFAERGVRVNAVSPGWVDTAFTDRALAELPDGEAIRASAGKAHLLGRMARPAEIAEAIMFLLSHDASFVTGTELIVDGGFLRKR</sequence>
<keyword evidence="6" id="KW-1185">Reference proteome</keyword>
<evidence type="ECO:0000259" key="4">
    <source>
        <dbReference type="SMART" id="SM00822"/>
    </source>
</evidence>
<reference evidence="5 6" key="1">
    <citation type="journal article" date="2017" name="Int. J. Syst. Evol. Microbiol.">
        <title>Roseitalea porphyridii gen. nov., sp. nov., isolated from a red alga, and reclassification of Hoeflea suaedae Chung et al. 2013 as Pseudohoeflea suaedae gen. nov., comb. nov.</title>
        <authorList>
            <person name="Hyeon J.W."/>
            <person name="Jeong S.E."/>
            <person name="Baek K."/>
            <person name="Jeon C.O."/>
        </authorList>
    </citation>
    <scope>NUCLEOTIDE SEQUENCE [LARGE SCALE GENOMIC DNA]</scope>
    <source>
        <strain evidence="5 6">MA7-20</strain>
    </source>
</reference>
<dbReference type="Pfam" id="PF13561">
    <property type="entry name" value="adh_short_C2"/>
    <property type="match status" value="1"/>
</dbReference>
<dbReference type="CDD" id="cd05233">
    <property type="entry name" value="SDR_c"/>
    <property type="match status" value="1"/>
</dbReference>
<evidence type="ECO:0000313" key="5">
    <source>
        <dbReference type="EMBL" id="QBK31848.1"/>
    </source>
</evidence>
<dbReference type="PANTHER" id="PTHR24321:SF8">
    <property type="entry name" value="ESTRADIOL 17-BETA-DEHYDROGENASE 8-RELATED"/>
    <property type="match status" value="1"/>
</dbReference>
<accession>A0A4V1A496</accession>
<dbReference type="AlphaFoldDB" id="A0A4V1A496"/>
<dbReference type="KEGG" id="rpod:E0E05_15310"/>
<keyword evidence="3" id="KW-0520">NAD</keyword>
<dbReference type="InterPro" id="IPR057326">
    <property type="entry name" value="KR_dom"/>
</dbReference>
<dbReference type="PANTHER" id="PTHR24321">
    <property type="entry name" value="DEHYDROGENASES, SHORT CHAIN"/>
    <property type="match status" value="1"/>
</dbReference>
<dbReference type="PRINTS" id="PR00081">
    <property type="entry name" value="GDHRDH"/>
</dbReference>
<proteinExistence type="inferred from homology"/>
<dbReference type="EMBL" id="CP036532">
    <property type="protein sequence ID" value="QBK31848.1"/>
    <property type="molecule type" value="Genomic_DNA"/>
</dbReference>
<organism evidence="5 6">
    <name type="scientific">Roseitalea porphyridii</name>
    <dbReference type="NCBI Taxonomy" id="1852022"/>
    <lineage>
        <taxon>Bacteria</taxon>
        <taxon>Pseudomonadati</taxon>
        <taxon>Pseudomonadota</taxon>
        <taxon>Alphaproteobacteria</taxon>
        <taxon>Hyphomicrobiales</taxon>
        <taxon>Ahrensiaceae</taxon>
        <taxon>Roseitalea</taxon>
    </lineage>
</organism>
<evidence type="ECO:0000313" key="6">
    <source>
        <dbReference type="Proteomes" id="UP000293719"/>
    </source>
</evidence>
<feature type="domain" description="Ketoreductase" evidence="4">
    <location>
        <begin position="39"/>
        <end position="197"/>
    </location>
</feature>
<evidence type="ECO:0000256" key="2">
    <source>
        <dbReference type="ARBA" id="ARBA00023002"/>
    </source>
</evidence>
<dbReference type="FunFam" id="3.40.50.720:FF:000084">
    <property type="entry name" value="Short-chain dehydrogenase reductase"/>
    <property type="match status" value="1"/>
</dbReference>
<dbReference type="Gene3D" id="3.40.50.720">
    <property type="entry name" value="NAD(P)-binding Rossmann-like Domain"/>
    <property type="match status" value="1"/>
</dbReference>
<dbReference type="SUPFAM" id="SSF51735">
    <property type="entry name" value="NAD(P)-binding Rossmann-fold domains"/>
    <property type="match status" value="1"/>
</dbReference>
<dbReference type="InterPro" id="IPR036291">
    <property type="entry name" value="NAD(P)-bd_dom_sf"/>
</dbReference>
<evidence type="ECO:0000256" key="3">
    <source>
        <dbReference type="ARBA" id="ARBA00023027"/>
    </source>
</evidence>
<dbReference type="InterPro" id="IPR002347">
    <property type="entry name" value="SDR_fam"/>
</dbReference>
<dbReference type="SMART" id="SM00822">
    <property type="entry name" value="PKS_KR"/>
    <property type="match status" value="1"/>
</dbReference>
<protein>
    <submittedName>
        <fullName evidence="5">SDR family oxidoreductase</fullName>
    </submittedName>
</protein>
<comment type="similarity">
    <text evidence="1">Belongs to the short-chain dehydrogenases/reductases (SDR) family.</text>
</comment>
<keyword evidence="2" id="KW-0560">Oxidoreductase</keyword>